<keyword evidence="10" id="KW-1185">Reference proteome</keyword>
<dbReference type="PROSITE" id="PS50850">
    <property type="entry name" value="MFS"/>
    <property type="match status" value="1"/>
</dbReference>
<evidence type="ECO:0000256" key="3">
    <source>
        <dbReference type="ARBA" id="ARBA00022475"/>
    </source>
</evidence>
<dbReference type="InterPro" id="IPR036259">
    <property type="entry name" value="MFS_trans_sf"/>
</dbReference>
<keyword evidence="4 7" id="KW-0812">Transmembrane</keyword>
<dbReference type="Gene3D" id="1.20.1250.20">
    <property type="entry name" value="MFS general substrate transporter like domains"/>
    <property type="match status" value="1"/>
</dbReference>
<protein>
    <submittedName>
        <fullName evidence="9">Predicted arabinose efflux permease, MFS family</fullName>
    </submittedName>
</protein>
<feature type="transmembrane region" description="Helical" evidence="7">
    <location>
        <begin position="219"/>
        <end position="237"/>
    </location>
</feature>
<dbReference type="GO" id="GO:0022857">
    <property type="term" value="F:transmembrane transporter activity"/>
    <property type="evidence" value="ECO:0007669"/>
    <property type="project" value="InterPro"/>
</dbReference>
<keyword evidence="6 7" id="KW-0472">Membrane</keyword>
<evidence type="ECO:0000256" key="7">
    <source>
        <dbReference type="SAM" id="Phobius"/>
    </source>
</evidence>
<keyword evidence="2" id="KW-0813">Transport</keyword>
<feature type="transmembrane region" description="Helical" evidence="7">
    <location>
        <begin position="176"/>
        <end position="199"/>
    </location>
</feature>
<dbReference type="SUPFAM" id="SSF103473">
    <property type="entry name" value="MFS general substrate transporter"/>
    <property type="match status" value="1"/>
</dbReference>
<dbReference type="RefSeq" id="WP_204082604.1">
    <property type="nucleotide sequence ID" value="NZ_BOND01000002.1"/>
</dbReference>
<dbReference type="PANTHER" id="PTHR23517:SF13">
    <property type="entry name" value="MAJOR FACILITATOR SUPERFAMILY MFS_1"/>
    <property type="match status" value="1"/>
</dbReference>
<evidence type="ECO:0000256" key="5">
    <source>
        <dbReference type="ARBA" id="ARBA00022989"/>
    </source>
</evidence>
<feature type="transmembrane region" description="Helical" evidence="7">
    <location>
        <begin position="56"/>
        <end position="78"/>
    </location>
</feature>
<feature type="transmembrane region" description="Helical" evidence="7">
    <location>
        <begin position="90"/>
        <end position="109"/>
    </location>
</feature>
<feature type="transmembrane region" description="Helical" evidence="7">
    <location>
        <begin position="311"/>
        <end position="336"/>
    </location>
</feature>
<proteinExistence type="predicted"/>
<dbReference type="Proteomes" id="UP000199632">
    <property type="component" value="Unassembled WGS sequence"/>
</dbReference>
<feature type="transmembrane region" description="Helical" evidence="7">
    <location>
        <begin position="285"/>
        <end position="305"/>
    </location>
</feature>
<dbReference type="GO" id="GO:0005886">
    <property type="term" value="C:plasma membrane"/>
    <property type="evidence" value="ECO:0007669"/>
    <property type="project" value="UniProtKB-SubCell"/>
</dbReference>
<dbReference type="InterPro" id="IPR011701">
    <property type="entry name" value="MFS"/>
</dbReference>
<feature type="transmembrane region" description="Helical" evidence="7">
    <location>
        <begin position="115"/>
        <end position="137"/>
    </location>
</feature>
<evidence type="ECO:0000256" key="2">
    <source>
        <dbReference type="ARBA" id="ARBA00022448"/>
    </source>
</evidence>
<evidence type="ECO:0000313" key="9">
    <source>
        <dbReference type="EMBL" id="SDZ49181.1"/>
    </source>
</evidence>
<keyword evidence="3" id="KW-1003">Cell membrane</keyword>
<comment type="subcellular location">
    <subcellularLocation>
        <location evidence="1">Cell membrane</location>
        <topology evidence="1">Multi-pass membrane protein</topology>
    </subcellularLocation>
</comment>
<dbReference type="InterPro" id="IPR050171">
    <property type="entry name" value="MFS_Transporters"/>
</dbReference>
<gene>
    <name evidence="9" type="ORF">SAMN05421684_5695</name>
</gene>
<accession>A0A1H3TH87</accession>
<feature type="transmembrane region" description="Helical" evidence="7">
    <location>
        <begin position="257"/>
        <end position="278"/>
    </location>
</feature>
<name>A0A1H3TH87_9ACTN</name>
<reference evidence="10" key="1">
    <citation type="submission" date="2016-10" db="EMBL/GenBank/DDBJ databases">
        <authorList>
            <person name="Varghese N."/>
            <person name="Submissions S."/>
        </authorList>
    </citation>
    <scope>NUCLEOTIDE SEQUENCE [LARGE SCALE GENOMIC DNA]</scope>
    <source>
        <strain evidence="10">DSM 44718</strain>
    </source>
</reference>
<dbReference type="PANTHER" id="PTHR23517">
    <property type="entry name" value="RESISTANCE PROTEIN MDTM, PUTATIVE-RELATED-RELATED"/>
    <property type="match status" value="1"/>
</dbReference>
<dbReference type="InterPro" id="IPR020846">
    <property type="entry name" value="MFS_dom"/>
</dbReference>
<evidence type="ECO:0000256" key="4">
    <source>
        <dbReference type="ARBA" id="ARBA00022692"/>
    </source>
</evidence>
<dbReference type="EMBL" id="FNQB01000003">
    <property type="protein sequence ID" value="SDZ49181.1"/>
    <property type="molecule type" value="Genomic_DNA"/>
</dbReference>
<evidence type="ECO:0000313" key="10">
    <source>
        <dbReference type="Proteomes" id="UP000199632"/>
    </source>
</evidence>
<dbReference type="Pfam" id="PF07690">
    <property type="entry name" value="MFS_1"/>
    <property type="match status" value="1"/>
</dbReference>
<keyword evidence="5 7" id="KW-1133">Transmembrane helix</keyword>
<evidence type="ECO:0000259" key="8">
    <source>
        <dbReference type="PROSITE" id="PS50850"/>
    </source>
</evidence>
<dbReference type="AlphaFoldDB" id="A0A1H3TH87"/>
<evidence type="ECO:0000256" key="6">
    <source>
        <dbReference type="ARBA" id="ARBA00023136"/>
    </source>
</evidence>
<organism evidence="9 10">
    <name type="scientific">Asanoa ishikariensis</name>
    <dbReference type="NCBI Taxonomy" id="137265"/>
    <lineage>
        <taxon>Bacteria</taxon>
        <taxon>Bacillati</taxon>
        <taxon>Actinomycetota</taxon>
        <taxon>Actinomycetes</taxon>
        <taxon>Micromonosporales</taxon>
        <taxon>Micromonosporaceae</taxon>
        <taxon>Asanoa</taxon>
    </lineage>
</organism>
<evidence type="ECO:0000256" key="1">
    <source>
        <dbReference type="ARBA" id="ARBA00004651"/>
    </source>
</evidence>
<feature type="transmembrane region" description="Helical" evidence="7">
    <location>
        <begin position="383"/>
        <end position="399"/>
    </location>
</feature>
<sequence>MSTSVLTDRPATPTGRFRLGRTPSLVLLASIVVSLLAASSAPTPLYATYQAEWGFSPMTTTVVFGVYAVAVLLSLLVFGRLSDHVGRRPVLLVALLVQAAALVVFAFAGGVPELLAARVVQGLATGAALAALGAGMLDIDRARGTFANAVAPGIGTGGGALLSALVVQFLPAPTHLIYLALLGVLAVQAAGVALMPETVTRAPGARHSLIPEVKLPRNVRGPIAIAAPVLFAVWALAGFYASLGPALVRGLAGSTSAVYGGLGLFVLAAVAALTVLAVDKRPARTALAIGIIGLIAGVTGSLFAISAGSTVAFLIATGVAGIGFGSGFQGAIRIVVPLVAAHERAGVLALLYVVSYLGLGVPAVIAGYLVVHAGGLLDTAREYGIAVIVLAALAGVALLRRQAPRVQPAG</sequence>
<feature type="domain" description="Major facilitator superfamily (MFS) profile" evidence="8">
    <location>
        <begin position="1"/>
        <end position="409"/>
    </location>
</feature>
<feature type="transmembrane region" description="Helical" evidence="7">
    <location>
        <begin position="348"/>
        <end position="371"/>
    </location>
</feature>
<dbReference type="STRING" id="137265.SAMN05421684_5695"/>
<feature type="transmembrane region" description="Helical" evidence="7">
    <location>
        <begin position="149"/>
        <end position="170"/>
    </location>
</feature>